<dbReference type="Pfam" id="PF19779">
    <property type="entry name" value="DUF6264"/>
    <property type="match status" value="1"/>
</dbReference>
<feature type="region of interest" description="Disordered" evidence="1">
    <location>
        <begin position="10"/>
        <end position="43"/>
    </location>
</feature>
<dbReference type="InterPro" id="IPR046231">
    <property type="entry name" value="DUF6264"/>
</dbReference>
<reference evidence="3 4" key="1">
    <citation type="submission" date="2022-11" db="EMBL/GenBank/DDBJ databases">
        <title>Taxonomy of Curtobacterium flaccumfaciens.</title>
        <authorList>
            <person name="Osdaghi E."/>
            <person name="Taghavi S.M."/>
            <person name="Hamidizade M."/>
            <person name="Abachi H."/>
            <person name="Fazliarab A."/>
            <person name="Baeyen S."/>
            <person name="Portier P."/>
            <person name="Van Vaerenbergh J."/>
            <person name="Jacques M.-A."/>
        </authorList>
    </citation>
    <scope>NUCLEOTIDE SEQUENCE [LARGE SCALE GENOMIC DNA]</scope>
    <source>
        <strain evidence="3 4">LMG 3715</strain>
    </source>
</reference>
<feature type="transmembrane region" description="Helical" evidence="2">
    <location>
        <begin position="57"/>
        <end position="81"/>
    </location>
</feature>
<dbReference type="RefSeq" id="WP_228500578.1">
    <property type="nucleotide sequence ID" value="NZ_CP104934.1"/>
</dbReference>
<keyword evidence="4" id="KW-1185">Reference proteome</keyword>
<comment type="caution">
    <text evidence="3">The sequence shown here is derived from an EMBL/GenBank/DDBJ whole genome shotgun (WGS) entry which is preliminary data.</text>
</comment>
<protein>
    <submittedName>
        <fullName evidence="3">DUF6264 family protein</fullName>
    </submittedName>
</protein>
<dbReference type="Proteomes" id="UP001207276">
    <property type="component" value="Unassembled WGS sequence"/>
</dbReference>
<feature type="compositionally biased region" description="Low complexity" evidence="1">
    <location>
        <begin position="30"/>
        <end position="41"/>
    </location>
</feature>
<keyword evidence="2" id="KW-1133">Transmembrane helix</keyword>
<organism evidence="3 4">
    <name type="scientific">Curtobacterium poinsettiae</name>
    <dbReference type="NCBI Taxonomy" id="159612"/>
    <lineage>
        <taxon>Bacteria</taxon>
        <taxon>Bacillati</taxon>
        <taxon>Actinomycetota</taxon>
        <taxon>Actinomycetes</taxon>
        <taxon>Micrococcales</taxon>
        <taxon>Microbacteriaceae</taxon>
        <taxon>Curtobacterium</taxon>
    </lineage>
</organism>
<keyword evidence="2" id="KW-0472">Membrane</keyword>
<keyword evidence="2" id="KW-0812">Transmembrane</keyword>
<gene>
    <name evidence="3" type="ORF">ORG12_04250</name>
</gene>
<accession>A0ABT3RZ58</accession>
<feature type="transmembrane region" description="Helical" evidence="2">
    <location>
        <begin position="134"/>
        <end position="157"/>
    </location>
</feature>
<name>A0ABT3RZ58_9MICO</name>
<feature type="transmembrane region" description="Helical" evidence="2">
    <location>
        <begin position="106"/>
        <end position="127"/>
    </location>
</feature>
<dbReference type="EMBL" id="JAPJDE010000001">
    <property type="protein sequence ID" value="MCX2847880.1"/>
    <property type="molecule type" value="Genomic_DNA"/>
</dbReference>
<evidence type="ECO:0000256" key="2">
    <source>
        <dbReference type="SAM" id="Phobius"/>
    </source>
</evidence>
<proteinExistence type="predicted"/>
<evidence type="ECO:0000256" key="1">
    <source>
        <dbReference type="SAM" id="MobiDB-lite"/>
    </source>
</evidence>
<sequence>MVDARPALLMGAPARQTGPAPGVGPGSGPASGPDPLGSGPARFGREARHPLAGRARVADVVASAALLVVLTVGALAAGWGIKLMSLAFVSCAAPGNTCNETLGDSVVVLGPIIVAVVLVATIVVCVLRLVRRRLTWPVVLVGMAAIVAVFFASLLLVDSSVTHGI</sequence>
<evidence type="ECO:0000313" key="4">
    <source>
        <dbReference type="Proteomes" id="UP001207276"/>
    </source>
</evidence>
<evidence type="ECO:0000313" key="3">
    <source>
        <dbReference type="EMBL" id="MCX2847880.1"/>
    </source>
</evidence>